<dbReference type="InterPro" id="IPR036388">
    <property type="entry name" value="WH-like_DNA-bd_sf"/>
</dbReference>
<keyword evidence="1" id="KW-0472">Membrane</keyword>
<dbReference type="Gene3D" id="1.10.10.10">
    <property type="entry name" value="Winged helix-like DNA-binding domain superfamily/Winged helix DNA-binding domain"/>
    <property type="match status" value="1"/>
</dbReference>
<sequence length="144" mass="16243">MRTAEILSVVFIAVIISFLSAVALFGVFGVASGVGAGTIASAFLSIVTITVVATLIFYIGLRRYMAERARKTAMMTLSEDERKIVRKMIEMGNEAQQKDLWREIDFSRSKLSALLNNLVEKEVIMKRRHRRTNLVRLTEDFKGK</sequence>
<dbReference type="InterPro" id="IPR055767">
    <property type="entry name" value="DUF7343"/>
</dbReference>
<name>A0A133VIW8_9EURY</name>
<dbReference type="AlphaFoldDB" id="A0A133VIW8"/>
<keyword evidence="4" id="KW-1185">Reference proteome</keyword>
<comment type="caution">
    <text evidence="3">The sequence shown here is derived from an EMBL/GenBank/DDBJ whole genome shotgun (WGS) entry which is preliminary data.</text>
</comment>
<evidence type="ECO:0000313" key="3">
    <source>
        <dbReference type="EMBL" id="KXB06386.1"/>
    </source>
</evidence>
<evidence type="ECO:0000256" key="1">
    <source>
        <dbReference type="SAM" id="Phobius"/>
    </source>
</evidence>
<feature type="domain" description="DUF7343" evidence="2">
    <location>
        <begin position="78"/>
        <end position="137"/>
    </location>
</feature>
<dbReference type="EMBL" id="LHYG01000004">
    <property type="protein sequence ID" value="KXB06386.1"/>
    <property type="molecule type" value="Genomic_DNA"/>
</dbReference>
<dbReference type="InterPro" id="IPR036390">
    <property type="entry name" value="WH_DNA-bd_sf"/>
</dbReference>
<keyword evidence="1" id="KW-1133">Transmembrane helix</keyword>
<reference evidence="3 4" key="1">
    <citation type="journal article" date="2016" name="Sci. Rep.">
        <title>Metabolic traits of an uncultured archaeal lineage -MSBL1- from brine pools of the Red Sea.</title>
        <authorList>
            <person name="Mwirichia R."/>
            <person name="Alam I."/>
            <person name="Rashid M."/>
            <person name="Vinu M."/>
            <person name="Ba-Alawi W."/>
            <person name="Anthony Kamau A."/>
            <person name="Kamanda Ngugi D."/>
            <person name="Goker M."/>
            <person name="Klenk H.P."/>
            <person name="Bajic V."/>
            <person name="Stingl U."/>
        </authorList>
    </citation>
    <scope>NUCLEOTIDE SEQUENCE [LARGE SCALE GENOMIC DNA]</scope>
    <source>
        <strain evidence="3">SCGC-AAA382F02</strain>
    </source>
</reference>
<feature type="transmembrane region" description="Helical" evidence="1">
    <location>
        <begin position="7"/>
        <end position="31"/>
    </location>
</feature>
<evidence type="ECO:0000259" key="2">
    <source>
        <dbReference type="Pfam" id="PF24034"/>
    </source>
</evidence>
<gene>
    <name evidence="3" type="ORF">AKJ53_00505</name>
</gene>
<keyword evidence="1" id="KW-0812">Transmembrane</keyword>
<feature type="transmembrane region" description="Helical" evidence="1">
    <location>
        <begin position="37"/>
        <end position="61"/>
    </location>
</feature>
<dbReference type="Pfam" id="PF24034">
    <property type="entry name" value="DUF7343"/>
    <property type="match status" value="1"/>
</dbReference>
<dbReference type="SUPFAM" id="SSF46785">
    <property type="entry name" value="Winged helix' DNA-binding domain"/>
    <property type="match status" value="1"/>
</dbReference>
<accession>A0A133VIW8</accession>
<proteinExistence type="predicted"/>
<dbReference type="Proteomes" id="UP000070491">
    <property type="component" value="Unassembled WGS sequence"/>
</dbReference>
<evidence type="ECO:0000313" key="4">
    <source>
        <dbReference type="Proteomes" id="UP000070491"/>
    </source>
</evidence>
<organism evidence="3 4">
    <name type="scientific">candidate division MSBL1 archaeon SCGC-AAA382F02</name>
    <dbReference type="NCBI Taxonomy" id="1698282"/>
    <lineage>
        <taxon>Archaea</taxon>
        <taxon>Methanobacteriati</taxon>
        <taxon>Methanobacteriota</taxon>
        <taxon>candidate division MSBL1</taxon>
    </lineage>
</organism>
<protein>
    <recommendedName>
        <fullName evidence="2">DUF7343 domain-containing protein</fullName>
    </recommendedName>
</protein>